<evidence type="ECO:0000313" key="2">
    <source>
        <dbReference type="Proteomes" id="UP001238450"/>
    </source>
</evidence>
<dbReference type="Proteomes" id="UP001238450">
    <property type="component" value="Unassembled WGS sequence"/>
</dbReference>
<organism evidence="1 2">
    <name type="scientific">Croceifilum oryzae</name>
    <dbReference type="NCBI Taxonomy" id="1553429"/>
    <lineage>
        <taxon>Bacteria</taxon>
        <taxon>Bacillati</taxon>
        <taxon>Bacillota</taxon>
        <taxon>Bacilli</taxon>
        <taxon>Bacillales</taxon>
        <taxon>Thermoactinomycetaceae</taxon>
        <taxon>Croceifilum</taxon>
    </lineage>
</organism>
<keyword evidence="2" id="KW-1185">Reference proteome</keyword>
<dbReference type="EMBL" id="JAUSUV010000005">
    <property type="protein sequence ID" value="MDQ0417278.1"/>
    <property type="molecule type" value="Genomic_DNA"/>
</dbReference>
<accession>A0AAJ1WSE2</accession>
<reference evidence="1 2" key="1">
    <citation type="submission" date="2023-07" db="EMBL/GenBank/DDBJ databases">
        <title>Genomic Encyclopedia of Type Strains, Phase IV (KMG-IV): sequencing the most valuable type-strain genomes for metagenomic binning, comparative biology and taxonomic classification.</title>
        <authorList>
            <person name="Goeker M."/>
        </authorList>
    </citation>
    <scope>NUCLEOTIDE SEQUENCE [LARGE SCALE GENOMIC DNA]</scope>
    <source>
        <strain evidence="1 2">DSM 46876</strain>
    </source>
</reference>
<protein>
    <submittedName>
        <fullName evidence="1">Uncharacterized protein</fullName>
    </submittedName>
</protein>
<comment type="caution">
    <text evidence="1">The sequence shown here is derived from an EMBL/GenBank/DDBJ whole genome shotgun (WGS) entry which is preliminary data.</text>
</comment>
<name>A0AAJ1WSE2_9BACL</name>
<evidence type="ECO:0000313" key="1">
    <source>
        <dbReference type="EMBL" id="MDQ0417278.1"/>
    </source>
</evidence>
<sequence length="71" mass="8635">MIEYDFLIVLYDWVCRFNEDELTKFEDQAEQRMLWDIESMLESKLAEPLNSKYNELLRTAREKVRDDAVDI</sequence>
<gene>
    <name evidence="1" type="ORF">J2Z48_001450</name>
</gene>
<dbReference type="AlphaFoldDB" id="A0AAJ1WSE2"/>
<proteinExistence type="predicted"/>
<dbReference type="RefSeq" id="WP_307252203.1">
    <property type="nucleotide sequence ID" value="NZ_JAUSUV010000005.1"/>
</dbReference>